<dbReference type="GO" id="GO:0005524">
    <property type="term" value="F:ATP binding"/>
    <property type="evidence" value="ECO:0007669"/>
    <property type="project" value="UniProtKB-UniRule"/>
</dbReference>
<dbReference type="InterPro" id="IPR008271">
    <property type="entry name" value="Ser/Thr_kinase_AS"/>
</dbReference>
<dbReference type="InterPro" id="IPR011009">
    <property type="entry name" value="Kinase-like_dom_sf"/>
</dbReference>
<feature type="binding site" evidence="5">
    <location>
        <position position="41"/>
    </location>
    <ligand>
        <name>ATP</name>
        <dbReference type="ChEBI" id="CHEBI:30616"/>
    </ligand>
</feature>
<evidence type="ECO:0000313" key="7">
    <source>
        <dbReference type="EMBL" id="SOB70944.1"/>
    </source>
</evidence>
<sequence>MLKLGSVLDGKYKIISVIGQGGMSTVYLARHQRLNKEWAVKEISREYCENYEMISRQLVLEADILKKLNHPGLPKIIDIIEKKDVIWMVMEFIEGKTLKEVLKERGRIQETEVLSWGKQLCEVLSYLHSRTPPIIYRDLKPDNIILKKTGRLVLIDFGTAREYCYEKNSTDTTYLGTRGYAAPEQYGGMGQTDERTDIYCLGVTLYSMLTGYSPEKPPYKIYHQQYWGENISCEIKEVILKCMQLEPDMRYQNCKELSYAFSQVDYKKHTSLKTEKRKVKKLIVFIVLLQISGMFSLGCKEAAHFYKEKAITVYIESSEKSIDKKKAEQYYKQALLLIPDEKAIYQSLVKYFIHPNNFSVEDASILTSVVMTTCKEKTVLDIFKENKREGYMEFCYEVGLGYFYDMGGITGKSASEKWFCDVVDLLDDGKKKKTFDEGKKKRVIAYANIARYYNTFLINGVDKSGERENKDFLDFYNELCILNQFKITERSSTSDISAAYLISKEVAIEIANYADEFLRMKEINREMLKKQLIKINGRMRYFERAKKNGKELENLLQDAQRRVEMADGFKYEGDEGDEGGT</sequence>
<evidence type="ECO:0000256" key="3">
    <source>
        <dbReference type="ARBA" id="ARBA00022777"/>
    </source>
</evidence>
<keyword evidence="2 5" id="KW-0547">Nucleotide-binding</keyword>
<reference evidence="8" key="1">
    <citation type="submission" date="2017-09" db="EMBL/GenBank/DDBJ databases">
        <authorList>
            <person name="Shetty A S."/>
        </authorList>
    </citation>
    <scope>NUCLEOTIDE SEQUENCE [LARGE SCALE GENOMIC DNA]</scope>
</reference>
<dbReference type="Pfam" id="PF00069">
    <property type="entry name" value="Pkinase"/>
    <property type="match status" value="1"/>
</dbReference>
<dbReference type="SMART" id="SM00220">
    <property type="entry name" value="S_TKc"/>
    <property type="match status" value="1"/>
</dbReference>
<evidence type="ECO:0000256" key="5">
    <source>
        <dbReference type="PROSITE-ProRule" id="PRU10141"/>
    </source>
</evidence>
<dbReference type="RefSeq" id="WP_096238959.1">
    <property type="nucleotide sequence ID" value="NZ_LT907978.1"/>
</dbReference>
<gene>
    <name evidence="7" type="ORF">EHLA_0176</name>
</gene>
<keyword evidence="1" id="KW-0808">Transferase</keyword>
<dbReference type="AlphaFoldDB" id="A0A285PMY1"/>
<dbReference type="Gene3D" id="1.10.510.10">
    <property type="entry name" value="Transferase(Phosphotransferase) domain 1"/>
    <property type="match status" value="1"/>
</dbReference>
<proteinExistence type="predicted"/>
<dbReference type="EMBL" id="LT907978">
    <property type="protein sequence ID" value="SOB70944.1"/>
    <property type="molecule type" value="Genomic_DNA"/>
</dbReference>
<dbReference type="PANTHER" id="PTHR43289:SF34">
    <property type="entry name" value="SERINE_THREONINE-PROTEIN KINASE YBDM-RELATED"/>
    <property type="match status" value="1"/>
</dbReference>
<evidence type="ECO:0000256" key="4">
    <source>
        <dbReference type="ARBA" id="ARBA00022840"/>
    </source>
</evidence>
<dbReference type="Proteomes" id="UP000217549">
    <property type="component" value="Chromosome I"/>
</dbReference>
<keyword evidence="4 5" id="KW-0067">ATP-binding</keyword>
<protein>
    <submittedName>
        <fullName evidence="7">Protein kinase domain profile</fullName>
    </submittedName>
</protein>
<dbReference type="GO" id="GO:0004674">
    <property type="term" value="F:protein serine/threonine kinase activity"/>
    <property type="evidence" value="ECO:0007669"/>
    <property type="project" value="TreeGrafter"/>
</dbReference>
<accession>A0A285PMY1</accession>
<name>A0A285PMY1_9FIRM</name>
<dbReference type="PROSITE" id="PS50011">
    <property type="entry name" value="PROTEIN_KINASE_DOM"/>
    <property type="match status" value="1"/>
</dbReference>
<evidence type="ECO:0000313" key="8">
    <source>
        <dbReference type="Proteomes" id="UP000217549"/>
    </source>
</evidence>
<dbReference type="PROSITE" id="PS00107">
    <property type="entry name" value="PROTEIN_KINASE_ATP"/>
    <property type="match status" value="1"/>
</dbReference>
<keyword evidence="3 7" id="KW-0418">Kinase</keyword>
<evidence type="ECO:0000256" key="2">
    <source>
        <dbReference type="ARBA" id="ARBA00022741"/>
    </source>
</evidence>
<organism evidence="7 8">
    <name type="scientific">Anaerobutyricum hallii</name>
    <dbReference type="NCBI Taxonomy" id="39488"/>
    <lineage>
        <taxon>Bacteria</taxon>
        <taxon>Bacillati</taxon>
        <taxon>Bacillota</taxon>
        <taxon>Clostridia</taxon>
        <taxon>Lachnospirales</taxon>
        <taxon>Lachnospiraceae</taxon>
        <taxon>Anaerobutyricum</taxon>
    </lineage>
</organism>
<dbReference type="PROSITE" id="PS00108">
    <property type="entry name" value="PROTEIN_KINASE_ST"/>
    <property type="match status" value="1"/>
</dbReference>
<dbReference type="InterPro" id="IPR000719">
    <property type="entry name" value="Prot_kinase_dom"/>
</dbReference>
<dbReference type="PANTHER" id="PTHR43289">
    <property type="entry name" value="MITOGEN-ACTIVATED PROTEIN KINASE KINASE KINASE 20-RELATED"/>
    <property type="match status" value="1"/>
</dbReference>
<dbReference type="InterPro" id="IPR017441">
    <property type="entry name" value="Protein_kinase_ATP_BS"/>
</dbReference>
<dbReference type="CDD" id="cd14014">
    <property type="entry name" value="STKc_PknB_like"/>
    <property type="match status" value="1"/>
</dbReference>
<dbReference type="KEGG" id="ehl:EHLA_0176"/>
<keyword evidence="8" id="KW-1185">Reference proteome</keyword>
<dbReference type="SUPFAM" id="SSF56112">
    <property type="entry name" value="Protein kinase-like (PK-like)"/>
    <property type="match status" value="1"/>
</dbReference>
<evidence type="ECO:0000259" key="6">
    <source>
        <dbReference type="PROSITE" id="PS50011"/>
    </source>
</evidence>
<feature type="domain" description="Protein kinase" evidence="6">
    <location>
        <begin position="12"/>
        <end position="262"/>
    </location>
</feature>
<evidence type="ECO:0000256" key="1">
    <source>
        <dbReference type="ARBA" id="ARBA00022679"/>
    </source>
</evidence>